<dbReference type="EMBL" id="FNOU01000005">
    <property type="protein sequence ID" value="SDX66104.1"/>
    <property type="molecule type" value="Genomic_DNA"/>
</dbReference>
<evidence type="ECO:0008006" key="3">
    <source>
        <dbReference type="Google" id="ProtNLM"/>
    </source>
</evidence>
<dbReference type="AlphaFoldDB" id="A0A1H3DKD5"/>
<dbReference type="Gene3D" id="3.40.30.10">
    <property type="entry name" value="Glutaredoxin"/>
    <property type="match status" value="1"/>
</dbReference>
<gene>
    <name evidence="1" type="ORF">SAMN04488579_10516</name>
</gene>
<reference evidence="2" key="1">
    <citation type="submission" date="2016-10" db="EMBL/GenBank/DDBJ databases">
        <authorList>
            <person name="Varghese N."/>
            <person name="Submissions S."/>
        </authorList>
    </citation>
    <scope>NUCLEOTIDE SEQUENCE [LARGE SCALE GENOMIC DNA]</scope>
    <source>
        <strain evidence="2">VPI 5359</strain>
    </source>
</reference>
<proteinExistence type="predicted"/>
<evidence type="ECO:0000313" key="1">
    <source>
        <dbReference type="EMBL" id="SDX66104.1"/>
    </source>
</evidence>
<dbReference type="OrthoDB" id="9807975at2"/>
<organism evidence="1 2">
    <name type="scientific">Eubacterium barkeri</name>
    <name type="common">Clostridium barkeri</name>
    <dbReference type="NCBI Taxonomy" id="1528"/>
    <lineage>
        <taxon>Bacteria</taxon>
        <taxon>Bacillati</taxon>
        <taxon>Bacillota</taxon>
        <taxon>Clostridia</taxon>
        <taxon>Eubacteriales</taxon>
        <taxon>Eubacteriaceae</taxon>
        <taxon>Eubacterium</taxon>
    </lineage>
</organism>
<name>A0A1H3DKD5_EUBBA</name>
<dbReference type="RefSeq" id="WP_090243857.1">
    <property type="nucleotide sequence ID" value="NZ_FNOU01000005.1"/>
</dbReference>
<protein>
    <recommendedName>
        <fullName evidence="3">Thioredoxin-like [2Fe-2S] ferredoxin</fullName>
    </recommendedName>
</protein>
<evidence type="ECO:0000313" key="2">
    <source>
        <dbReference type="Proteomes" id="UP000199652"/>
    </source>
</evidence>
<dbReference type="Proteomes" id="UP000199652">
    <property type="component" value="Unassembled WGS sequence"/>
</dbReference>
<keyword evidence="2" id="KW-1185">Reference proteome</keyword>
<dbReference type="STRING" id="1528.SAMN04488579_10516"/>
<dbReference type="CDD" id="cd02980">
    <property type="entry name" value="TRX_Fd_family"/>
    <property type="match status" value="1"/>
</dbReference>
<dbReference type="InterPro" id="IPR036249">
    <property type="entry name" value="Thioredoxin-like_sf"/>
</dbReference>
<dbReference type="SUPFAM" id="SSF52833">
    <property type="entry name" value="Thioredoxin-like"/>
    <property type="match status" value="1"/>
</dbReference>
<sequence>MKEIKICIGSACHVRGSYDVVEKFKEIVAVRGLEDEIELVGSFCMDTCSDGVAVKYGDTIYNVKIDEVEAVLDEIMGTD</sequence>
<accession>A0A1H3DKD5</accession>